<keyword evidence="4" id="KW-1185">Reference proteome</keyword>
<evidence type="ECO:0000256" key="1">
    <source>
        <dbReference type="SAM" id="MobiDB-lite"/>
    </source>
</evidence>
<dbReference type="PANTHER" id="PTHR34054">
    <property type="entry name" value="EXPRESSED PROTEIN"/>
    <property type="match status" value="1"/>
</dbReference>
<reference evidence="3 4" key="1">
    <citation type="journal article" date="2016" name="G3 (Bethesda)">
        <title>First Draft Assembly and Annotation of the Genome of a California Endemic Oak Quercus lobata Nee (Fagaceae).</title>
        <authorList>
            <person name="Sork V.L."/>
            <person name="Fitz-Gibbon S.T."/>
            <person name="Puiu D."/>
            <person name="Crepeau M."/>
            <person name="Gugger P.F."/>
            <person name="Sherman R."/>
            <person name="Stevens K."/>
            <person name="Langley C.H."/>
            <person name="Pellegrini M."/>
            <person name="Salzberg S.L."/>
        </authorList>
    </citation>
    <scope>NUCLEOTIDE SEQUENCE [LARGE SCALE GENOMIC DNA]</scope>
    <source>
        <strain evidence="3 4">cv. SW786</strain>
    </source>
</reference>
<proteinExistence type="predicted"/>
<dbReference type="InterPro" id="IPR045884">
    <property type="entry name" value="At5g59350-like"/>
</dbReference>
<evidence type="ECO:0000313" key="4">
    <source>
        <dbReference type="Proteomes" id="UP000594261"/>
    </source>
</evidence>
<organism evidence="3 4">
    <name type="scientific">Quercus lobata</name>
    <name type="common">Valley oak</name>
    <dbReference type="NCBI Taxonomy" id="97700"/>
    <lineage>
        <taxon>Eukaryota</taxon>
        <taxon>Viridiplantae</taxon>
        <taxon>Streptophyta</taxon>
        <taxon>Embryophyta</taxon>
        <taxon>Tracheophyta</taxon>
        <taxon>Spermatophyta</taxon>
        <taxon>Magnoliopsida</taxon>
        <taxon>eudicotyledons</taxon>
        <taxon>Gunneridae</taxon>
        <taxon>Pentapetalae</taxon>
        <taxon>rosids</taxon>
        <taxon>fabids</taxon>
        <taxon>Fagales</taxon>
        <taxon>Fagaceae</taxon>
        <taxon>Quercus</taxon>
    </lineage>
</organism>
<keyword evidence="2" id="KW-1133">Transmembrane helix</keyword>
<dbReference type="GeneID" id="115987156"/>
<dbReference type="InParanoid" id="A0A7N2KPD5"/>
<dbReference type="OrthoDB" id="1707227at2759"/>
<dbReference type="Gramene" id="QL01p032435:mrna">
    <property type="protein sequence ID" value="QL01p032435:mrna:CDS:1"/>
    <property type="gene ID" value="QL01p032435"/>
</dbReference>
<keyword evidence="2" id="KW-0472">Membrane</keyword>
<dbReference type="Proteomes" id="UP000594261">
    <property type="component" value="Chromosome 1"/>
</dbReference>
<feature type="compositionally biased region" description="Basic and acidic residues" evidence="1">
    <location>
        <begin position="138"/>
        <end position="148"/>
    </location>
</feature>
<evidence type="ECO:0000256" key="2">
    <source>
        <dbReference type="SAM" id="Phobius"/>
    </source>
</evidence>
<dbReference type="KEGG" id="qlo:115987156"/>
<name>A0A7N2KPD5_QUELO</name>
<evidence type="ECO:0000313" key="3">
    <source>
        <dbReference type="EnsemblPlants" id="QL01p032435:mrna:CDS:1"/>
    </source>
</evidence>
<feature type="region of interest" description="Disordered" evidence="1">
    <location>
        <begin position="134"/>
        <end position="154"/>
    </location>
</feature>
<dbReference type="PANTHER" id="PTHR34054:SF6">
    <property type="entry name" value="TRANSMEMBRANE PROTEIN"/>
    <property type="match status" value="1"/>
</dbReference>
<feature type="transmembrane region" description="Helical" evidence="2">
    <location>
        <begin position="6"/>
        <end position="30"/>
    </location>
</feature>
<protein>
    <submittedName>
        <fullName evidence="3">Uncharacterized protein</fullName>
    </submittedName>
</protein>
<keyword evidence="2" id="KW-0812">Transmembrane</keyword>
<dbReference type="OMA" id="EISMNQD"/>
<dbReference type="EMBL" id="LRBV02000001">
    <property type="status" value="NOT_ANNOTATED_CDS"/>
    <property type="molecule type" value="Genomic_DNA"/>
</dbReference>
<sequence length="315" mass="35839">MGSFSSLAIGLGLVFGCLLLAFVAELYYLLWWRKRRINSTEIIEDDYSNYAKELFQFICWKRPSSTHTNNTQQESMRDPDANNSLEPDLELGTSKDVLLMTYEEEGVESELMRLHNLAGPPRFLFTIKEETREDLESDDGKSRGDRSRKGSRTRSLSDLVVAIETPFLTPLASPRLKSPTLNPFDSYNHHGFNPLFESSAEVELNRLRSSPPPRFKFLRDAEEKLYRRLKEEAEKKAVQNCETVQDSGVKAPSSSTVVTEEKDGSFPKIISGNNKERELHHNLPQYQYPASSSQVLPLASSPTTFRPFDKAPMVH</sequence>
<gene>
    <name evidence="3" type="primary">LOC115987156</name>
</gene>
<dbReference type="AlphaFoldDB" id="A0A7N2KPD5"/>
<dbReference type="EnsemblPlants" id="QL01p032435:mrna">
    <property type="protein sequence ID" value="QL01p032435:mrna:CDS:1"/>
    <property type="gene ID" value="QL01p032435"/>
</dbReference>
<feature type="region of interest" description="Disordered" evidence="1">
    <location>
        <begin position="66"/>
        <end position="87"/>
    </location>
</feature>
<reference evidence="3" key="2">
    <citation type="submission" date="2021-01" db="UniProtKB">
        <authorList>
            <consortium name="EnsemblPlants"/>
        </authorList>
    </citation>
    <scope>IDENTIFICATION</scope>
</reference>
<dbReference type="FunCoup" id="A0A7N2KPD5">
    <property type="interactions" value="479"/>
</dbReference>
<dbReference type="RefSeq" id="XP_030966502.1">
    <property type="nucleotide sequence ID" value="XM_031110642.1"/>
</dbReference>
<accession>A0A7N2KPD5</accession>